<accession>A0A060RRI2</accession>
<feature type="domain" description="Erythrocyte binding antigen 175 C-terminal" evidence="5">
    <location>
        <begin position="1335"/>
        <end position="1414"/>
    </location>
</feature>
<evidence type="ECO:0000256" key="3">
    <source>
        <dbReference type="SAM" id="SignalP"/>
    </source>
</evidence>
<feature type="compositionally biased region" description="Basic and acidic residues" evidence="1">
    <location>
        <begin position="1060"/>
        <end position="1074"/>
    </location>
</feature>
<dbReference type="GO" id="GO:0016020">
    <property type="term" value="C:membrane"/>
    <property type="evidence" value="ECO:0007669"/>
    <property type="project" value="InterPro"/>
</dbReference>
<feature type="compositionally biased region" description="Basic and acidic residues" evidence="1">
    <location>
        <begin position="1321"/>
        <end position="1333"/>
    </location>
</feature>
<dbReference type="VEuPathDB" id="PlasmoDB:PRCDC_0100400"/>
<dbReference type="PhylomeDB" id="A0A060RRI2"/>
<feature type="compositionally biased region" description="Low complexity" evidence="1">
    <location>
        <begin position="1137"/>
        <end position="1149"/>
    </location>
</feature>
<feature type="domain" description="Duffy-antigen binding" evidence="4">
    <location>
        <begin position="450"/>
        <end position="621"/>
    </location>
</feature>
<feature type="compositionally biased region" description="Basic and acidic residues" evidence="1">
    <location>
        <begin position="1038"/>
        <end position="1052"/>
    </location>
</feature>
<evidence type="ECO:0000313" key="7">
    <source>
        <dbReference type="Proteomes" id="UP000027581"/>
    </source>
</evidence>
<feature type="compositionally biased region" description="Basic and acidic residues" evidence="1">
    <location>
        <begin position="769"/>
        <end position="784"/>
    </location>
</feature>
<feature type="compositionally biased region" description="Basic and acidic residues" evidence="1">
    <location>
        <begin position="916"/>
        <end position="934"/>
    </location>
</feature>
<dbReference type="Gene3D" id="1.20.1310.20">
    <property type="entry name" value="Duffy-antigen binding domain"/>
    <property type="match status" value="2"/>
</dbReference>
<feature type="compositionally biased region" description="Basic and acidic residues" evidence="1">
    <location>
        <begin position="1010"/>
        <end position="1026"/>
    </location>
</feature>
<dbReference type="SUPFAM" id="SSF140924">
    <property type="entry name" value="Duffy binding domain-like"/>
    <property type="match status" value="2"/>
</dbReference>
<feature type="transmembrane region" description="Helical" evidence="2">
    <location>
        <begin position="1422"/>
        <end position="1443"/>
    </location>
</feature>
<keyword evidence="2" id="KW-1133">Transmembrane helix</keyword>
<feature type="compositionally biased region" description="Low complexity" evidence="1">
    <location>
        <begin position="1308"/>
        <end position="1320"/>
    </location>
</feature>
<reference evidence="6" key="2">
    <citation type="submission" date="2014-05" db="EMBL/GenBank/DDBJ databases">
        <title>The genome sequences of chimpanzee malaria parasites reveal the path to human adaptation.</title>
        <authorList>
            <person name="Otto T.D."/>
            <person name="Rayner J.C."/>
            <person name="Boehme U."/>
            <person name="Pain A."/>
            <person name="Spottiswoode N."/>
            <person name="Sanders M."/>
            <person name="Quail M."/>
            <person name="Ollomo B."/>
            <person name="Renaud F."/>
            <person name="Thomas A.W."/>
            <person name="Prugnolle F."/>
            <person name="Conway D.J."/>
            <person name="Newbold C."/>
            <person name="Berriman M."/>
        </authorList>
    </citation>
    <scope>NUCLEOTIDE SEQUENCE [LARGE SCALE GENOMIC DNA]</scope>
    <source>
        <strain evidence="6">CDC</strain>
    </source>
</reference>
<dbReference type="Gene3D" id="1.20.58.830">
    <property type="match status" value="2"/>
</dbReference>
<dbReference type="GO" id="GO:0046789">
    <property type="term" value="F:host cell surface receptor binding"/>
    <property type="evidence" value="ECO:0007669"/>
    <property type="project" value="InterPro"/>
</dbReference>
<feature type="compositionally biased region" description="Basic and acidic residues" evidence="1">
    <location>
        <begin position="897"/>
        <end position="907"/>
    </location>
</feature>
<dbReference type="InterPro" id="IPR042202">
    <property type="entry name" value="Duffy-ag-bd_sf"/>
</dbReference>
<feature type="domain" description="Duffy-antigen binding" evidence="4">
    <location>
        <begin position="142"/>
        <end position="308"/>
    </location>
</feature>
<keyword evidence="3" id="KW-0732">Signal</keyword>
<evidence type="ECO:0000259" key="4">
    <source>
        <dbReference type="Pfam" id="PF05424"/>
    </source>
</evidence>
<feature type="compositionally biased region" description="Polar residues" evidence="1">
    <location>
        <begin position="1100"/>
        <end position="1114"/>
    </location>
</feature>
<dbReference type="Gene3D" id="1.10.1740.170">
    <property type="entry name" value="Erythrocyte binding antigen 175 region VI"/>
    <property type="match status" value="1"/>
</dbReference>
<proteinExistence type="predicted"/>
<feature type="compositionally biased region" description="Basic and acidic residues" evidence="1">
    <location>
        <begin position="1188"/>
        <end position="1206"/>
    </location>
</feature>
<feature type="compositionally biased region" description="Polar residues" evidence="1">
    <location>
        <begin position="856"/>
        <end position="877"/>
    </location>
</feature>
<evidence type="ECO:0000313" key="6">
    <source>
        <dbReference type="EMBL" id="CDO62124.1"/>
    </source>
</evidence>
<feature type="compositionally biased region" description="Polar residues" evidence="1">
    <location>
        <begin position="957"/>
        <end position="981"/>
    </location>
</feature>
<dbReference type="InterPro" id="IPR008602">
    <property type="entry name" value="Duffy-antigen-binding"/>
</dbReference>
<sequence>MKGKMNMCLFFFYSLLYLILCAYVLGIGEEELKERPQGLNDKNNDNYNNNSKDLMSFANEVVRFMENEKDVEEDKNVNIISGPVENTLNRYTGSSFLNIKKYGRKGEYLNRSSFFQRSYVNGCQEKRKSHTWVCGNEGNDNICIPDRRVQLCITSLQDIKNSGSEKNDRELLKNKVFDSAMYEADLLWNKYGFRGFDDFCDDVKNSYLDYKDVIFGTDLDKNNISKIVEEALKRFFKKDSSILNPHAWWQRYGTRLWKYMIKPYEHLGCKKPDEGEPQINRWLKEWGKYNCKLLKEKEKSLIKECAVNKRKTDCSRKCNNECYTYRNFINRQKYEINKLGKNYVKVIRYNIFNRKIIPPNNALDFIKLNCSECNDVNFKTLFEFEYGKYEEKCMCQSYIDLKIQFKNHGICLFNAQTDTVSSDKRFCVEKKESKPWQCDKNSFEKVHAEGVCVSPRRQAFCLGNLSYLLSDDIYKVHNSQLLIEILMASKQEGKFLWKKHGITFYNNYACKYINDSYADYKDIVIGTDLWNDKNSIKAQNNLNAIFERNFGYKVGRNKLFKTIKDLRTVWWILNRDNIWESMKCGIIDVDRRGYSCVRMNELENMPQFFRWFSQWAHFFCKEKEYWELKLNDKCKDTKGNSLCKEKTCQNVCTDMNYWTYTRKLAYEIQSLKYNKERNLYSFSKDKNVSIFLKENTKNCYNIDFTKIFDQLDKLFKERCPCMDTKRLEVKNKEMLSIEANSEEEEELQGNNNSVSVISGNKGTNSDTKVIVKDKNEKQQEKEAKQTTGSLTVQTNEDSDSKKGKSTATDTKNSFEKLEVQKDATNGETIKEEHPELPQSPENSQTQEQEKSESDQPRTGQETGEQNEISSGQEQNEPSSSTEVVSQETTSENASPQDTEKLSTEPKDNSVVVNKETSSKDLAHEMVDEEQDKHPNTNIGKDVSLKTDKQEEQDAISPLQSTVSSTESAEPKVQSTPSTDSPTVEGENTESLRSPHVADNSESESGLNSTDDFKTTKDVVKEQETLKGGESVSETLENSSEKPKDVDPSHEISESVPSGTTDKEEKDKLEGKSLEMENGTYPGSNDEEDVTGPSVEDITNDDNNSFHNIANQSDVLNREDAIASETQVESEPEDSNRVITTEVPSTTVTTTDEKLSEEVEEKEAEEIKEPVESRVIRETMENSANLDSPAHEEDVEKETLEPEKNELYNDTSRGNISEKDLNDIQSLRTETDSTVLDDSSENGERTEDSESEVGILRKHNFSTEQNEEKDFDPVESDLEKEEIKNLLNLEKEEDADVEIIDRTHDSMSDGDNGDSNNNNLSSEEKIEQYKNRDVSKEREEILNMSKTNICSNEHSLKYCQFMERNKDLLETCSLENRLHLCCAISDYCLKYFNPNSLEYFNCTQNEFDDPTYNCFRKQRFTSMHYIAGGGIIALLLFILGSASYRKNLNDENGFYDSNVNDSAFEYNNNKYNKLPYMFDQQINVVNSDLYSEGIYDDTTTF</sequence>
<evidence type="ECO:0000259" key="5">
    <source>
        <dbReference type="Pfam" id="PF11556"/>
    </source>
</evidence>
<dbReference type="Proteomes" id="UP000027581">
    <property type="component" value="Unassembled WGS sequence"/>
</dbReference>
<feature type="region of interest" description="Disordered" evidence="1">
    <location>
        <begin position="740"/>
        <end position="1276"/>
    </location>
</feature>
<keyword evidence="2" id="KW-0472">Membrane</keyword>
<feature type="compositionally biased region" description="Low complexity" evidence="1">
    <location>
        <begin position="878"/>
        <end position="891"/>
    </location>
</feature>
<feature type="chain" id="PRO_5001586728" evidence="3">
    <location>
        <begin position="27"/>
        <end position="1500"/>
    </location>
</feature>
<protein>
    <submittedName>
        <fullName evidence="6">Erythrocyte binding antigen-181</fullName>
    </submittedName>
</protein>
<dbReference type="FunFam" id="1.10.1740.170:FF:000001">
    <property type="entry name" value="Erythrocyte binding antigen"/>
    <property type="match status" value="1"/>
</dbReference>
<feature type="region of interest" description="Disordered" evidence="1">
    <location>
        <begin position="1302"/>
        <end position="1333"/>
    </location>
</feature>
<dbReference type="EMBL" id="HG810762">
    <property type="protein sequence ID" value="CDO62124.1"/>
    <property type="molecule type" value="Genomic_DNA"/>
</dbReference>
<feature type="compositionally biased region" description="Basic and acidic residues" evidence="1">
    <location>
        <begin position="942"/>
        <end position="951"/>
    </location>
</feature>
<feature type="compositionally biased region" description="Basic and acidic residues" evidence="1">
    <location>
        <begin position="812"/>
        <end position="821"/>
    </location>
</feature>
<name>A0A060RRI2_PLARE</name>
<keyword evidence="7" id="KW-1185">Reference proteome</keyword>
<organism evidence="6 7">
    <name type="scientific">Plasmodium reichenowi</name>
    <dbReference type="NCBI Taxonomy" id="5854"/>
    <lineage>
        <taxon>Eukaryota</taxon>
        <taxon>Sar</taxon>
        <taxon>Alveolata</taxon>
        <taxon>Apicomplexa</taxon>
        <taxon>Aconoidasida</taxon>
        <taxon>Haemosporida</taxon>
        <taxon>Plasmodiidae</taxon>
        <taxon>Plasmodium</taxon>
        <taxon>Plasmodium (Laverania)</taxon>
    </lineage>
</organism>
<evidence type="ECO:0000256" key="1">
    <source>
        <dbReference type="SAM" id="MobiDB-lite"/>
    </source>
</evidence>
<dbReference type="InterPro" id="IPR043057">
    <property type="entry name" value="EBA-175_C_sf"/>
</dbReference>
<dbReference type="InterPro" id="IPR021620">
    <property type="entry name" value="EBA-175_C"/>
</dbReference>
<dbReference type="Pfam" id="PF11556">
    <property type="entry name" value="EBA-175_VI"/>
    <property type="match status" value="1"/>
</dbReference>
<gene>
    <name evidence="6" type="primary">EBA181</name>
    <name evidence="6" type="ORF">PRCDC_0100400</name>
</gene>
<keyword evidence="2" id="KW-0812">Transmembrane</keyword>
<dbReference type="Pfam" id="PF05424">
    <property type="entry name" value="Duffy_binding"/>
    <property type="match status" value="2"/>
</dbReference>
<feature type="compositionally biased region" description="Basic and acidic residues" evidence="1">
    <location>
        <begin position="1164"/>
        <end position="1179"/>
    </location>
</feature>
<evidence type="ECO:0000256" key="2">
    <source>
        <dbReference type="SAM" id="Phobius"/>
    </source>
</evidence>
<dbReference type="VEuPathDB" id="PlasmoDB:PRG01_0102900"/>
<reference evidence="6" key="1">
    <citation type="submission" date="2014-01" db="EMBL/GenBank/DDBJ databases">
        <authorList>
            <person name="Aslett M."/>
        </authorList>
    </citation>
    <scope>NUCLEOTIDE SEQUENCE</scope>
    <source>
        <strain evidence="6">CDC</strain>
    </source>
</reference>
<feature type="compositionally biased region" description="Polar residues" evidence="1">
    <location>
        <begin position="786"/>
        <end position="795"/>
    </location>
</feature>
<feature type="compositionally biased region" description="Polar residues" evidence="1">
    <location>
        <begin position="1222"/>
        <end position="1236"/>
    </location>
</feature>
<feature type="compositionally biased region" description="Low complexity" evidence="1">
    <location>
        <begin position="749"/>
        <end position="760"/>
    </location>
</feature>
<feature type="signal peptide" evidence="3">
    <location>
        <begin position="1"/>
        <end position="26"/>
    </location>
</feature>